<dbReference type="Proteomes" id="UP000094527">
    <property type="component" value="Unassembled WGS sequence"/>
</dbReference>
<keyword evidence="3" id="KW-0808">Transferase</keyword>
<dbReference type="InterPro" id="IPR016181">
    <property type="entry name" value="Acyl_CoA_acyltransferase"/>
</dbReference>
<proteinExistence type="predicted"/>
<keyword evidence="1" id="KW-0812">Transmembrane</keyword>
<keyword evidence="4" id="KW-1185">Reference proteome</keyword>
<reference evidence="3 4" key="1">
    <citation type="journal article" date="2016" name="Genome Biol. Evol.">
        <title>Gene Family Evolution Reflects Adaptation to Soil Environmental Stressors in the Genome of the Collembolan Orchesella cincta.</title>
        <authorList>
            <person name="Faddeeva-Vakhrusheva A."/>
            <person name="Derks M.F."/>
            <person name="Anvar S.Y."/>
            <person name="Agamennone V."/>
            <person name="Suring W."/>
            <person name="Smit S."/>
            <person name="van Straalen N.M."/>
            <person name="Roelofs D."/>
        </authorList>
    </citation>
    <scope>NUCLEOTIDE SEQUENCE [LARGE SCALE GENOMIC DNA]</scope>
    <source>
        <tissue evidence="3">Mixed pool</tissue>
    </source>
</reference>
<feature type="domain" description="GCN5-related N-acetyltransferase Rv2170-like" evidence="2">
    <location>
        <begin position="178"/>
        <end position="237"/>
    </location>
</feature>
<dbReference type="EMBL" id="LJIJ01000006">
    <property type="protein sequence ID" value="ODN06371.1"/>
    <property type="molecule type" value="Genomic_DNA"/>
</dbReference>
<organism evidence="3 4">
    <name type="scientific">Orchesella cincta</name>
    <name type="common">Springtail</name>
    <name type="synonym">Podura cincta</name>
    <dbReference type="NCBI Taxonomy" id="48709"/>
    <lineage>
        <taxon>Eukaryota</taxon>
        <taxon>Metazoa</taxon>
        <taxon>Ecdysozoa</taxon>
        <taxon>Arthropoda</taxon>
        <taxon>Hexapoda</taxon>
        <taxon>Collembola</taxon>
        <taxon>Entomobryomorpha</taxon>
        <taxon>Entomobryoidea</taxon>
        <taxon>Orchesellidae</taxon>
        <taxon>Orchesellinae</taxon>
        <taxon>Orchesella</taxon>
    </lineage>
</organism>
<feature type="transmembrane region" description="Helical" evidence="1">
    <location>
        <begin position="20"/>
        <end position="40"/>
    </location>
</feature>
<name>A0A1D2NMA0_ORCCI</name>
<keyword evidence="1" id="KW-0472">Membrane</keyword>
<comment type="caution">
    <text evidence="3">The sequence shown here is derived from an EMBL/GenBank/DDBJ whole genome shotgun (WGS) entry which is preliminary data.</text>
</comment>
<keyword evidence="1" id="KW-1133">Transmembrane helix</keyword>
<dbReference type="InterPro" id="IPR013653">
    <property type="entry name" value="GCN5-like_dom"/>
</dbReference>
<gene>
    <name evidence="3" type="ORF">Ocin01_00303</name>
</gene>
<accession>A0A1D2NMA0</accession>
<dbReference type="STRING" id="48709.A0A1D2NMA0"/>
<dbReference type="GO" id="GO:0008080">
    <property type="term" value="F:N-acetyltransferase activity"/>
    <property type="evidence" value="ECO:0007669"/>
    <property type="project" value="TreeGrafter"/>
</dbReference>
<dbReference type="CDD" id="cd04301">
    <property type="entry name" value="NAT_SF"/>
    <property type="match status" value="1"/>
</dbReference>
<dbReference type="PANTHER" id="PTHR20905">
    <property type="entry name" value="N-ACETYLTRANSFERASE-RELATED"/>
    <property type="match status" value="1"/>
</dbReference>
<evidence type="ECO:0000259" key="2">
    <source>
        <dbReference type="Pfam" id="PF08445"/>
    </source>
</evidence>
<sequence length="273" mass="32144">MLGRNYNKLNLFQNNTSNPLFSLNYSVTVICLCIRLWLWWVHSKLGITMETPSESTWKEFTFKFIELSDYQSVLTHLKNNFYIEEPVNKACGFTPEREHDYNTRMTDMLNRYQKHLAVVPTNEPNWIIAVLITNFHDLKNPLPSFEPRSPITTKFLHVLEQMESTFNIHETYGISNFPELAILSVEKEFRGKGLATELFRRTISQLFSEGFPLIYSEFSNPISRKVGKRLGFEEVRRFYFKDFTMPDGSQVFKNEEEQDNFVNMTVLTKPKCE</sequence>
<dbReference type="OrthoDB" id="41532at2759"/>
<dbReference type="OMA" id="MAICKVT"/>
<evidence type="ECO:0000313" key="3">
    <source>
        <dbReference type="EMBL" id="ODN06371.1"/>
    </source>
</evidence>
<dbReference type="PANTHER" id="PTHR20905:SF1">
    <property type="entry name" value="AT07410P-RELATED"/>
    <property type="match status" value="1"/>
</dbReference>
<dbReference type="Gene3D" id="3.40.630.30">
    <property type="match status" value="1"/>
</dbReference>
<dbReference type="AlphaFoldDB" id="A0A1D2NMA0"/>
<dbReference type="SUPFAM" id="SSF55729">
    <property type="entry name" value="Acyl-CoA N-acyltransferases (Nat)"/>
    <property type="match status" value="1"/>
</dbReference>
<evidence type="ECO:0000256" key="1">
    <source>
        <dbReference type="SAM" id="Phobius"/>
    </source>
</evidence>
<evidence type="ECO:0000313" key="4">
    <source>
        <dbReference type="Proteomes" id="UP000094527"/>
    </source>
</evidence>
<dbReference type="Pfam" id="PF08445">
    <property type="entry name" value="FR47"/>
    <property type="match status" value="1"/>
</dbReference>
<protein>
    <submittedName>
        <fullName evidence="3">Dopamine N-acetyltransferase</fullName>
    </submittedName>
</protein>